<reference evidence="2 3" key="1">
    <citation type="journal article" date="2018" name="Sci. Rep.">
        <title>Genome sequence of the cauliflower mushroom Sparassis crispa (Hanabiratake) and its association with beneficial usage.</title>
        <authorList>
            <person name="Kiyama R."/>
            <person name="Furutani Y."/>
            <person name="Kawaguchi K."/>
            <person name="Nakanishi T."/>
        </authorList>
    </citation>
    <scope>NUCLEOTIDE SEQUENCE [LARGE SCALE GENOMIC DNA]</scope>
</reference>
<proteinExistence type="predicted"/>
<evidence type="ECO:0000313" key="2">
    <source>
        <dbReference type="EMBL" id="GBE80116.1"/>
    </source>
</evidence>
<dbReference type="EMBL" id="BFAD01000002">
    <property type="protein sequence ID" value="GBE80116.1"/>
    <property type="molecule type" value="Genomic_DNA"/>
</dbReference>
<dbReference type="GeneID" id="38777033"/>
<accession>A0A401GD57</accession>
<keyword evidence="3" id="KW-1185">Reference proteome</keyword>
<keyword evidence="1" id="KW-0812">Transmembrane</keyword>
<name>A0A401GD57_9APHY</name>
<protein>
    <submittedName>
        <fullName evidence="2">Uncharacterized protein</fullName>
    </submittedName>
</protein>
<evidence type="ECO:0000256" key="1">
    <source>
        <dbReference type="SAM" id="Phobius"/>
    </source>
</evidence>
<dbReference type="InParanoid" id="A0A401GD57"/>
<keyword evidence="1" id="KW-0472">Membrane</keyword>
<dbReference type="AlphaFoldDB" id="A0A401GD57"/>
<comment type="caution">
    <text evidence="2">The sequence shown here is derived from an EMBL/GenBank/DDBJ whole genome shotgun (WGS) entry which is preliminary data.</text>
</comment>
<feature type="transmembrane region" description="Helical" evidence="1">
    <location>
        <begin position="85"/>
        <end position="105"/>
    </location>
</feature>
<keyword evidence="1" id="KW-1133">Transmembrane helix</keyword>
<sequence>MSASSSAKTLSPPPAYSEFAESAQHQPYIPSRDATNVVLSASSGSQSHAGYGPTPIAQYTHLLPYYDLRSPYALAEAGSRARWRFVGAMVWAVAILLLAGFVTGYEVHLKIHHALLGGQSTSGDTDIWQAL</sequence>
<dbReference type="OrthoDB" id="2795196at2759"/>
<evidence type="ECO:0000313" key="3">
    <source>
        <dbReference type="Proteomes" id="UP000287166"/>
    </source>
</evidence>
<dbReference type="RefSeq" id="XP_027611029.1">
    <property type="nucleotide sequence ID" value="XM_027755228.1"/>
</dbReference>
<dbReference type="Proteomes" id="UP000287166">
    <property type="component" value="Unassembled WGS sequence"/>
</dbReference>
<organism evidence="2 3">
    <name type="scientific">Sparassis crispa</name>
    <dbReference type="NCBI Taxonomy" id="139825"/>
    <lineage>
        <taxon>Eukaryota</taxon>
        <taxon>Fungi</taxon>
        <taxon>Dikarya</taxon>
        <taxon>Basidiomycota</taxon>
        <taxon>Agaricomycotina</taxon>
        <taxon>Agaricomycetes</taxon>
        <taxon>Polyporales</taxon>
        <taxon>Sparassidaceae</taxon>
        <taxon>Sparassis</taxon>
    </lineage>
</organism>
<gene>
    <name evidence="2" type="ORF">SCP_0213190</name>
</gene>